<dbReference type="InterPro" id="IPR000863">
    <property type="entry name" value="Sulfotransferase_dom"/>
</dbReference>
<evidence type="ECO:0000313" key="4">
    <source>
        <dbReference type="EMBL" id="MBD8501314.1"/>
    </source>
</evidence>
<name>A0ABR9B4S1_9RHOO</name>
<dbReference type="Pfam" id="PF00685">
    <property type="entry name" value="Sulfotransfer_1"/>
    <property type="match status" value="1"/>
</dbReference>
<dbReference type="Gene3D" id="3.40.50.300">
    <property type="entry name" value="P-loop containing nucleotide triphosphate hydrolases"/>
    <property type="match status" value="1"/>
</dbReference>
<dbReference type="EMBL" id="JACYTO010000001">
    <property type="protein sequence ID" value="MBD8501314.1"/>
    <property type="molecule type" value="Genomic_DNA"/>
</dbReference>
<keyword evidence="5" id="KW-1185">Reference proteome</keyword>
<dbReference type="SUPFAM" id="SSF52540">
    <property type="entry name" value="P-loop containing nucleoside triphosphate hydrolases"/>
    <property type="match status" value="1"/>
</dbReference>
<sequence>MLNFMCIGAQKAGTTWLYEQLRADSRIAFPAGKEVHYWDGLRTSQPVAWYLGLFSDPNRINGDITPAYSILEDETVAEISRVCPSTKVVFILRNPIERAWSSALMALSRSEMTVAEASDAWFRDHFQSRGSVLRGDYERTIRTWSRYFPEGTSFRWFFYDDLASSPARFLREVSEFIGLDGRSDLMDAELARRVFAGPGAEIRASLAAFLVDFYRTKIDSLGGFIGRDLSGWYGAYS</sequence>
<evidence type="ECO:0000256" key="1">
    <source>
        <dbReference type="ARBA" id="ARBA00022679"/>
    </source>
</evidence>
<dbReference type="PANTHER" id="PTHR10605">
    <property type="entry name" value="HEPARAN SULFATE SULFOTRANSFERASE"/>
    <property type="match status" value="1"/>
</dbReference>
<protein>
    <submittedName>
        <fullName evidence="4">Sulfotransferase</fullName>
    </submittedName>
</protein>
<gene>
    <name evidence="4" type="ORF">IFO67_00255</name>
</gene>
<dbReference type="RefSeq" id="WP_187716180.1">
    <property type="nucleotide sequence ID" value="NZ_JACTAH010000001.1"/>
</dbReference>
<evidence type="ECO:0000313" key="5">
    <source>
        <dbReference type="Proteomes" id="UP000603602"/>
    </source>
</evidence>
<dbReference type="Proteomes" id="UP000603602">
    <property type="component" value="Unassembled WGS sequence"/>
</dbReference>
<proteinExistence type="predicted"/>
<accession>A0ABR9B4S1</accession>
<organism evidence="4 5">
    <name type="scientific">Thauera sedimentorum</name>
    <dbReference type="NCBI Taxonomy" id="2767595"/>
    <lineage>
        <taxon>Bacteria</taxon>
        <taxon>Pseudomonadati</taxon>
        <taxon>Pseudomonadota</taxon>
        <taxon>Betaproteobacteria</taxon>
        <taxon>Rhodocyclales</taxon>
        <taxon>Zoogloeaceae</taxon>
        <taxon>Thauera</taxon>
    </lineage>
</organism>
<comment type="caution">
    <text evidence="4">The sequence shown here is derived from an EMBL/GenBank/DDBJ whole genome shotgun (WGS) entry which is preliminary data.</text>
</comment>
<keyword evidence="1" id="KW-0808">Transferase</keyword>
<evidence type="ECO:0000259" key="3">
    <source>
        <dbReference type="Pfam" id="PF00685"/>
    </source>
</evidence>
<dbReference type="InterPro" id="IPR027417">
    <property type="entry name" value="P-loop_NTPase"/>
</dbReference>
<reference evidence="5" key="1">
    <citation type="submission" date="2023-07" db="EMBL/GenBank/DDBJ databases">
        <title>Thauera sp. CAU 1555 isolated from sand of Yaerae Beach.</title>
        <authorList>
            <person name="Kim W."/>
        </authorList>
    </citation>
    <scope>NUCLEOTIDE SEQUENCE [LARGE SCALE GENOMIC DNA]</scope>
    <source>
        <strain evidence="5">CAU 1555</strain>
    </source>
</reference>
<dbReference type="InterPro" id="IPR037359">
    <property type="entry name" value="NST/OST"/>
</dbReference>
<dbReference type="PANTHER" id="PTHR10605:SF56">
    <property type="entry name" value="BIFUNCTIONAL HEPARAN SULFATE N-DEACETYLASE_N-SULFOTRANSFERASE"/>
    <property type="match status" value="1"/>
</dbReference>
<feature type="domain" description="Sulfotransferase" evidence="3">
    <location>
        <begin position="5"/>
        <end position="191"/>
    </location>
</feature>
<keyword evidence="2" id="KW-0325">Glycoprotein</keyword>
<evidence type="ECO:0000256" key="2">
    <source>
        <dbReference type="ARBA" id="ARBA00023180"/>
    </source>
</evidence>